<dbReference type="PANTHER" id="PTHR33744:SF1">
    <property type="entry name" value="DNA-BINDING TRANSCRIPTIONAL ACTIVATOR ADER"/>
    <property type="match status" value="1"/>
</dbReference>
<dbReference type="RefSeq" id="WP_386426121.1">
    <property type="nucleotide sequence ID" value="NZ_JBHSBB010000005.1"/>
</dbReference>
<evidence type="ECO:0000259" key="2">
    <source>
        <dbReference type="Pfam" id="PF13556"/>
    </source>
</evidence>
<reference evidence="4" key="1">
    <citation type="journal article" date="2019" name="Int. J. Syst. Evol. Microbiol.">
        <title>The Global Catalogue of Microorganisms (GCM) 10K type strain sequencing project: providing services to taxonomists for standard genome sequencing and annotation.</title>
        <authorList>
            <consortium name="The Broad Institute Genomics Platform"/>
            <consortium name="The Broad Institute Genome Sequencing Center for Infectious Disease"/>
            <person name="Wu L."/>
            <person name="Ma J."/>
        </authorList>
    </citation>
    <scope>NUCLEOTIDE SEQUENCE [LARGE SCALE GENOMIC DNA]</scope>
    <source>
        <strain evidence="4">CGMCC 4.7237</strain>
    </source>
</reference>
<feature type="domain" description="PucR C-terminal helix-turn-helix" evidence="2">
    <location>
        <begin position="471"/>
        <end position="529"/>
    </location>
</feature>
<gene>
    <name evidence="3" type="ORF">ACFO3J_03775</name>
</gene>
<dbReference type="InterPro" id="IPR042070">
    <property type="entry name" value="PucR_C-HTH_sf"/>
</dbReference>
<dbReference type="Pfam" id="PF07905">
    <property type="entry name" value="PucR"/>
    <property type="match status" value="1"/>
</dbReference>
<proteinExistence type="predicted"/>
<dbReference type="EMBL" id="JBHSBB010000005">
    <property type="protein sequence ID" value="MFC4030587.1"/>
    <property type="molecule type" value="Genomic_DNA"/>
</dbReference>
<comment type="caution">
    <text evidence="3">The sequence shown here is derived from an EMBL/GenBank/DDBJ whole genome shotgun (WGS) entry which is preliminary data.</text>
</comment>
<name>A0ABV8HI45_9ACTN</name>
<accession>A0ABV8HI45</accession>
<dbReference type="InterPro" id="IPR012914">
    <property type="entry name" value="PucR_dom"/>
</dbReference>
<evidence type="ECO:0000313" key="4">
    <source>
        <dbReference type="Proteomes" id="UP001595765"/>
    </source>
</evidence>
<dbReference type="Proteomes" id="UP001595765">
    <property type="component" value="Unassembled WGS sequence"/>
</dbReference>
<dbReference type="InterPro" id="IPR025736">
    <property type="entry name" value="PucR_C-HTH_dom"/>
</dbReference>
<keyword evidence="4" id="KW-1185">Reference proteome</keyword>
<evidence type="ECO:0000259" key="1">
    <source>
        <dbReference type="Pfam" id="PF07905"/>
    </source>
</evidence>
<dbReference type="Gene3D" id="1.10.10.2840">
    <property type="entry name" value="PucR C-terminal helix-turn-helix domain"/>
    <property type="match status" value="1"/>
</dbReference>
<protein>
    <submittedName>
        <fullName evidence="3">PucR family transcriptional regulator</fullName>
    </submittedName>
</protein>
<dbReference type="InterPro" id="IPR051448">
    <property type="entry name" value="CdaR-like_regulators"/>
</dbReference>
<feature type="domain" description="Purine catabolism PurC-like" evidence="1">
    <location>
        <begin position="10"/>
        <end position="124"/>
    </location>
</feature>
<dbReference type="PANTHER" id="PTHR33744">
    <property type="entry name" value="CARBOHYDRATE DIACID REGULATOR"/>
    <property type="match status" value="1"/>
</dbReference>
<evidence type="ECO:0000313" key="3">
    <source>
        <dbReference type="EMBL" id="MFC4030587.1"/>
    </source>
</evidence>
<organism evidence="3 4">
    <name type="scientific">Streptomyces polygonati</name>
    <dbReference type="NCBI Taxonomy" id="1617087"/>
    <lineage>
        <taxon>Bacteria</taxon>
        <taxon>Bacillati</taxon>
        <taxon>Actinomycetota</taxon>
        <taxon>Actinomycetes</taxon>
        <taxon>Kitasatosporales</taxon>
        <taxon>Streptomycetaceae</taxon>
        <taxon>Streptomyces</taxon>
    </lineage>
</organism>
<dbReference type="Pfam" id="PF13556">
    <property type="entry name" value="HTH_30"/>
    <property type="match status" value="1"/>
</dbReference>
<sequence>MPLTLASLAHHSALKLTVLAGDDRLDAEVRWVHTSELDDPAPYLEGGELLLTTGLKLDVEDSGFLRAYVRRLAAAGVVGLGFGIGVGHDKVPPALVEAAAEARLPLLEVPRATPFIAISKAVSASVAADQYQAVTAGFEAQRELTRAALAPDGTGALLSRLAAHLDGWAALYDASGAVLAAAPDWAGRRAARLAGEIDRLRDTPAPASAAVAGPAGTEDRVELQSLGTGRRPRGFLAVGTEERLDTNARYVVNAAVALLTLSLEQSRTLQDAQDRLAAALLRMLLAGEPEHARSVAGRLYGTLLDRSLRLFIAESATPGPAPGAASAAEPRGVPVPVPDFADPLVLLGERTEAAAARCGEPLIAVRDGARLLVLAAEDATALATAIDLAEAATGLSAGLSAAVPAAEIPEAHRQAESALAVAHRRGLALVEHGEVGAGSVMPLLADDAVRAFAEGLLRPLREHDSTSRGDLVASLAAWLSHHGQWDAAAADLGVHRHTLRYRMRRVEEILGRSLDEPDVRMELWLALKVGA</sequence>